<dbReference type="GO" id="GO:0003677">
    <property type="term" value="F:DNA binding"/>
    <property type="evidence" value="ECO:0007669"/>
    <property type="project" value="InterPro"/>
</dbReference>
<dbReference type="GO" id="GO:0046983">
    <property type="term" value="F:protein dimerization activity"/>
    <property type="evidence" value="ECO:0007669"/>
    <property type="project" value="InterPro"/>
</dbReference>
<dbReference type="InterPro" id="IPR012337">
    <property type="entry name" value="RNaseH-like_sf"/>
</dbReference>
<evidence type="ECO:0000313" key="4">
    <source>
        <dbReference type="Proteomes" id="UP000075243"/>
    </source>
</evidence>
<dbReference type="Gramene" id="C.cajan_34168.t">
    <property type="protein sequence ID" value="C.cajan_34168.t"/>
    <property type="gene ID" value="C.cajan_34168"/>
</dbReference>
<dbReference type="Pfam" id="PF05699">
    <property type="entry name" value="Dimer_Tnp_hAT"/>
    <property type="match status" value="1"/>
</dbReference>
<evidence type="ECO:0000259" key="1">
    <source>
        <dbReference type="Pfam" id="PF05699"/>
    </source>
</evidence>
<feature type="domain" description="hAT-like transposase RNase-H fold" evidence="2">
    <location>
        <begin position="101"/>
        <end position="169"/>
    </location>
</feature>
<accession>A0A151RK89</accession>
<keyword evidence="4" id="KW-1185">Reference proteome</keyword>
<dbReference type="AlphaFoldDB" id="A0A151RK89"/>
<name>A0A151RK89_CAJCA</name>
<proteinExistence type="predicted"/>
<dbReference type="PANTHER" id="PTHR23272:SF184">
    <property type="entry name" value="OS03G0311250 PROTEIN"/>
    <property type="match status" value="1"/>
</dbReference>
<dbReference type="OMA" id="LVWWKQN"/>
<dbReference type="SUPFAM" id="SSF53098">
    <property type="entry name" value="Ribonuclease H-like"/>
    <property type="match status" value="1"/>
</dbReference>
<dbReference type="EMBL" id="KQ483690">
    <property type="protein sequence ID" value="KYP42980.1"/>
    <property type="molecule type" value="Genomic_DNA"/>
</dbReference>
<sequence>MRCCAHILNLIVNDGLKDVHNSIVSIWTAVRFVRYSPQRLAKFKKCVEFSKIECEKLLYLDVPTRWNSTYIMLDVAEKFQVAIEKLDFKTINYESKHCFGHDGFNMKQKYNKYWGNINNINQLLYFGVIFDPRYKFEFVDWSVKEMYLDDANFAENLSTFLKENLFHMYNWYKTDYEKQNEYSQSSALEGKKFIDRKNELERYLNETCIDVDDTFDILVWWKQNSSRFPILSKMVRDILATPVSIVSLESAFSTGGRVLYAFRSSLNPQMAEALICAQNWLRSTITQFKDLNINKEFEISKKIIKGIIIFFCYENYLIFVLYMS</sequence>
<dbReference type="PANTHER" id="PTHR23272">
    <property type="entry name" value="BED FINGER-RELATED"/>
    <property type="match status" value="1"/>
</dbReference>
<reference evidence="3" key="1">
    <citation type="journal article" date="2012" name="Nat. Biotechnol.">
        <title>Draft genome sequence of pigeonpea (Cajanus cajan), an orphan legume crop of resource-poor farmers.</title>
        <authorList>
            <person name="Varshney R.K."/>
            <person name="Chen W."/>
            <person name="Li Y."/>
            <person name="Bharti A.K."/>
            <person name="Saxena R.K."/>
            <person name="Schlueter J.A."/>
            <person name="Donoghue M.T."/>
            <person name="Azam S."/>
            <person name="Fan G."/>
            <person name="Whaley A.M."/>
            <person name="Farmer A.D."/>
            <person name="Sheridan J."/>
            <person name="Iwata A."/>
            <person name="Tuteja R."/>
            <person name="Penmetsa R.V."/>
            <person name="Wu W."/>
            <person name="Upadhyaya H.D."/>
            <person name="Yang S.P."/>
            <person name="Shah T."/>
            <person name="Saxena K.B."/>
            <person name="Michael T."/>
            <person name="McCombie W.R."/>
            <person name="Yang B."/>
            <person name="Zhang G."/>
            <person name="Yang H."/>
            <person name="Wang J."/>
            <person name="Spillane C."/>
            <person name="Cook D.R."/>
            <person name="May G.D."/>
            <person name="Xu X."/>
            <person name="Jackson S.A."/>
        </authorList>
    </citation>
    <scope>NUCLEOTIDE SEQUENCE [LARGE SCALE GENOMIC DNA]</scope>
</reference>
<feature type="domain" description="HAT C-terminal dimerisation" evidence="1">
    <location>
        <begin position="199"/>
        <end position="281"/>
    </location>
</feature>
<protein>
    <submittedName>
        <fullName evidence="3">AC9 transposase</fullName>
    </submittedName>
</protein>
<dbReference type="InterPro" id="IPR008906">
    <property type="entry name" value="HATC_C_dom"/>
</dbReference>
<dbReference type="Proteomes" id="UP000075243">
    <property type="component" value="Unassembled WGS sequence"/>
</dbReference>
<gene>
    <name evidence="3" type="ORF">KK1_035601</name>
</gene>
<evidence type="ECO:0000259" key="2">
    <source>
        <dbReference type="Pfam" id="PF14372"/>
    </source>
</evidence>
<dbReference type="InterPro" id="IPR025525">
    <property type="entry name" value="hAT-like_transposase_RNase-H"/>
</dbReference>
<dbReference type="STRING" id="3821.A0A151RK89"/>
<dbReference type="Pfam" id="PF14372">
    <property type="entry name" value="hAT-like_RNase-H"/>
    <property type="match status" value="1"/>
</dbReference>
<evidence type="ECO:0000313" key="3">
    <source>
        <dbReference type="EMBL" id="KYP42980.1"/>
    </source>
</evidence>
<organism evidence="3 4">
    <name type="scientific">Cajanus cajan</name>
    <name type="common">Pigeon pea</name>
    <name type="synonym">Cajanus indicus</name>
    <dbReference type="NCBI Taxonomy" id="3821"/>
    <lineage>
        <taxon>Eukaryota</taxon>
        <taxon>Viridiplantae</taxon>
        <taxon>Streptophyta</taxon>
        <taxon>Embryophyta</taxon>
        <taxon>Tracheophyta</taxon>
        <taxon>Spermatophyta</taxon>
        <taxon>Magnoliopsida</taxon>
        <taxon>eudicotyledons</taxon>
        <taxon>Gunneridae</taxon>
        <taxon>Pentapetalae</taxon>
        <taxon>rosids</taxon>
        <taxon>fabids</taxon>
        <taxon>Fabales</taxon>
        <taxon>Fabaceae</taxon>
        <taxon>Papilionoideae</taxon>
        <taxon>50 kb inversion clade</taxon>
        <taxon>NPAAA clade</taxon>
        <taxon>indigoferoid/millettioid clade</taxon>
        <taxon>Phaseoleae</taxon>
        <taxon>Cajanus</taxon>
    </lineage>
</organism>